<sequence>MYFGDDDQEFSSYVDIDAFNVLPERYPVLSGTTAAPSHDTSPRYTWHERGASSPNRALSDRYSSPGSPSFSSAVSPVVSSDSSWRNISSKTDWINALDSPVAASPGPGFLGDLQAHAFHVSPPRIPNLGLDYTSGSLDDSSVGYKVFQPFSGSSQPTSSPDNSSETDLWVRERLWDVVHGKLFEGADLWVAVKSRLGFYDHPDPSDRCHDLSELRLAHDRHGVGYESPRAGLMTLPPSQEILSYDTSQSTGESGTQPVSGQSREYYSRQAAGPFYGETSRPIQTSGPLTSISSSSSCSPTISQRLSDESPPSPDVAVRLSPDDEAVTTTARSFVDKISAIPISSSVLGCSVPQLLPERGEHDHATARSFMFSFLSVQSRQSCPSSDRDSTPPSQPAPLSSKQEMTLCSLDQPKFLAGPSLFADEEDV</sequence>
<dbReference type="Proteomes" id="UP000308730">
    <property type="component" value="Unassembled WGS sequence"/>
</dbReference>
<accession>A0A4S4NBA2</accession>
<feature type="region of interest" description="Disordered" evidence="1">
    <location>
        <begin position="380"/>
        <end position="403"/>
    </location>
</feature>
<feature type="region of interest" description="Disordered" evidence="1">
    <location>
        <begin position="30"/>
        <end position="77"/>
    </location>
</feature>
<feature type="compositionally biased region" description="Polar residues" evidence="1">
    <location>
        <begin position="30"/>
        <end position="43"/>
    </location>
</feature>
<evidence type="ECO:0000313" key="3">
    <source>
        <dbReference type="Proteomes" id="UP000308730"/>
    </source>
</evidence>
<feature type="compositionally biased region" description="Low complexity" evidence="1">
    <location>
        <begin position="284"/>
        <end position="302"/>
    </location>
</feature>
<gene>
    <name evidence="2" type="ORF">EUX98_g951</name>
</gene>
<protein>
    <submittedName>
        <fullName evidence="2">Uncharacterized protein</fullName>
    </submittedName>
</protein>
<dbReference type="AlphaFoldDB" id="A0A4S4NBA2"/>
<evidence type="ECO:0000313" key="2">
    <source>
        <dbReference type="EMBL" id="THH33220.1"/>
    </source>
</evidence>
<reference evidence="2 3" key="1">
    <citation type="submission" date="2019-02" db="EMBL/GenBank/DDBJ databases">
        <title>Genome sequencing of the rare red list fungi Antrodiella citrinella (Flaviporus citrinellus).</title>
        <authorList>
            <person name="Buettner E."/>
            <person name="Kellner H."/>
        </authorList>
    </citation>
    <scope>NUCLEOTIDE SEQUENCE [LARGE SCALE GENOMIC DNA]</scope>
    <source>
        <strain evidence="2 3">DSM 108506</strain>
    </source>
</reference>
<feature type="region of interest" description="Disordered" evidence="1">
    <location>
        <begin position="274"/>
        <end position="323"/>
    </location>
</feature>
<feature type="region of interest" description="Disordered" evidence="1">
    <location>
        <begin position="244"/>
        <end position="263"/>
    </location>
</feature>
<name>A0A4S4NBA2_9APHY</name>
<evidence type="ECO:0000256" key="1">
    <source>
        <dbReference type="SAM" id="MobiDB-lite"/>
    </source>
</evidence>
<keyword evidence="3" id="KW-1185">Reference proteome</keyword>
<feature type="compositionally biased region" description="Low complexity" evidence="1">
    <location>
        <begin position="63"/>
        <end position="77"/>
    </location>
</feature>
<dbReference type="EMBL" id="SGPM01000009">
    <property type="protein sequence ID" value="THH33220.1"/>
    <property type="molecule type" value="Genomic_DNA"/>
</dbReference>
<organism evidence="2 3">
    <name type="scientific">Antrodiella citrinella</name>
    <dbReference type="NCBI Taxonomy" id="2447956"/>
    <lineage>
        <taxon>Eukaryota</taxon>
        <taxon>Fungi</taxon>
        <taxon>Dikarya</taxon>
        <taxon>Basidiomycota</taxon>
        <taxon>Agaricomycotina</taxon>
        <taxon>Agaricomycetes</taxon>
        <taxon>Polyporales</taxon>
        <taxon>Steccherinaceae</taxon>
        <taxon>Antrodiella</taxon>
    </lineage>
</organism>
<proteinExistence type="predicted"/>
<comment type="caution">
    <text evidence="2">The sequence shown here is derived from an EMBL/GenBank/DDBJ whole genome shotgun (WGS) entry which is preliminary data.</text>
</comment>
<dbReference type="OrthoDB" id="3260134at2759"/>